<dbReference type="InterPro" id="IPR021344">
    <property type="entry name" value="DUF2970"/>
</dbReference>
<dbReference type="STRING" id="44575.SAMN05216419_100265"/>
<feature type="transmembrane region" description="Helical" evidence="1">
    <location>
        <begin position="46"/>
        <end position="69"/>
    </location>
</feature>
<protein>
    <recommendedName>
        <fullName evidence="4">DUF2970 domain-containing protein</fullName>
    </recommendedName>
</protein>
<evidence type="ECO:0000313" key="3">
    <source>
        <dbReference type="Proteomes" id="UP000185062"/>
    </source>
</evidence>
<evidence type="ECO:0000313" key="2">
    <source>
        <dbReference type="EMBL" id="SIO10796.1"/>
    </source>
</evidence>
<accession>A0A1N6GTD8</accession>
<evidence type="ECO:0008006" key="4">
    <source>
        <dbReference type="Google" id="ProtNLM"/>
    </source>
</evidence>
<proteinExistence type="predicted"/>
<dbReference type="eggNOG" id="ENOG5033AS4">
    <property type="taxonomic scope" value="Bacteria"/>
</dbReference>
<sequence>MNKYTEKQQSTGTVFQIAKAVMWGFMGIRRKSDLEFDAETLRPVQVIIGGLIGGALFVTGVLLLVKLVVS</sequence>
<dbReference type="EMBL" id="FSRO01000001">
    <property type="protein sequence ID" value="SIO10796.1"/>
    <property type="molecule type" value="Genomic_DNA"/>
</dbReference>
<keyword evidence="1" id="KW-0812">Transmembrane</keyword>
<gene>
    <name evidence="2" type="ORF">SAMN02743940_0856</name>
</gene>
<name>A0A1N6GTD8_9PROT</name>
<organism evidence="2 3">
    <name type="scientific">Nitrosomonas cryotolerans ATCC 49181</name>
    <dbReference type="NCBI Taxonomy" id="1131553"/>
    <lineage>
        <taxon>Bacteria</taxon>
        <taxon>Pseudomonadati</taxon>
        <taxon>Pseudomonadota</taxon>
        <taxon>Betaproteobacteria</taxon>
        <taxon>Nitrosomonadales</taxon>
        <taxon>Nitrosomonadaceae</taxon>
        <taxon>Nitrosomonas</taxon>
    </lineage>
</organism>
<dbReference type="Proteomes" id="UP000185062">
    <property type="component" value="Unassembled WGS sequence"/>
</dbReference>
<dbReference type="RefSeq" id="WP_028460641.1">
    <property type="nucleotide sequence ID" value="NZ_FSRO01000001.1"/>
</dbReference>
<keyword evidence="3" id="KW-1185">Reference proteome</keyword>
<reference evidence="2 3" key="1">
    <citation type="submission" date="2016-12" db="EMBL/GenBank/DDBJ databases">
        <authorList>
            <person name="Song W.-J."/>
            <person name="Kurnit D.M."/>
        </authorList>
    </citation>
    <scope>NUCLEOTIDE SEQUENCE [LARGE SCALE GENOMIC DNA]</scope>
    <source>
        <strain evidence="2 3">ATCC 49181</strain>
    </source>
</reference>
<dbReference type="Pfam" id="PF11174">
    <property type="entry name" value="DUF2970"/>
    <property type="match status" value="1"/>
</dbReference>
<dbReference type="AlphaFoldDB" id="A0A1N6GTD8"/>
<keyword evidence="1" id="KW-1133">Transmembrane helix</keyword>
<evidence type="ECO:0000256" key="1">
    <source>
        <dbReference type="SAM" id="Phobius"/>
    </source>
</evidence>
<keyword evidence="1" id="KW-0472">Membrane</keyword>